<keyword evidence="2" id="KW-0418">Kinase</keyword>
<keyword evidence="1" id="KW-0812">Transmembrane</keyword>
<gene>
    <name evidence="2" type="ORF">JCM19314_1818</name>
</gene>
<dbReference type="Proteomes" id="UP000029226">
    <property type="component" value="Unassembled WGS sequence"/>
</dbReference>
<organism evidence="2 3">
    <name type="scientific">Nonlabens ulvanivorans</name>
    <name type="common">Persicivirga ulvanivorans</name>
    <dbReference type="NCBI Taxonomy" id="906888"/>
    <lineage>
        <taxon>Bacteria</taxon>
        <taxon>Pseudomonadati</taxon>
        <taxon>Bacteroidota</taxon>
        <taxon>Flavobacteriia</taxon>
        <taxon>Flavobacteriales</taxon>
        <taxon>Flavobacteriaceae</taxon>
        <taxon>Nonlabens</taxon>
    </lineage>
</organism>
<keyword evidence="1" id="KW-0472">Membrane</keyword>
<keyword evidence="2" id="KW-0808">Transferase</keyword>
<dbReference type="EMBL" id="BBMM01000006">
    <property type="protein sequence ID" value="GAL00781.1"/>
    <property type="molecule type" value="Genomic_DNA"/>
</dbReference>
<dbReference type="InterPro" id="IPR031709">
    <property type="entry name" value="PutAbiC"/>
</dbReference>
<sequence>MNISEKFKSRRDKIEENKHLIYLLVIGVVLITFGILAPMIFNQTMPSWFNQGYDFETNHKIGRSFGNYIAPFIALLGVILTFAAFYIQFKANQQVQKQFKFQKTSSHFYKMLDIHISNIEGLSMKTFRQKCKKNNFFIQNFDNEEFSVIINLLISGKAFFHLMFQNDLSIRLKNILNQKVSSSIYEYESEKVKGKRVFILMEKDLHLCFKFISDINSEHLEKRLSEEQINKLAYKIFFWGGTDSNHIGGGNESIEDRHFIVKSLNHIRKQFRENKGAKYSFKYPTNEGKRSVNIRFIPFSGHASRLAHYYRHLYQTVRFLHLSYQNDLITALELESNLKTLRAQFTNEEVLLLYYNYLIGFGHNWDQLGKKHNYRFFKDYGMIHNIPLHDNIYQFVEHPVKHFEDFIIKMRSKDKSFEMFEWGEKLTFLKLLSQKDLKVLKTT</sequence>
<feature type="transmembrane region" description="Helical" evidence="1">
    <location>
        <begin position="68"/>
        <end position="87"/>
    </location>
</feature>
<evidence type="ECO:0000256" key="1">
    <source>
        <dbReference type="SAM" id="Phobius"/>
    </source>
</evidence>
<accession>A0A090QCT1</accession>
<reference evidence="2 3" key="1">
    <citation type="journal article" date="2014" name="Genome Announc.">
        <title>Draft Genome Sequences of Marine Flavobacterium Nonlabens Strains NR17, NR24, NR27, NR32, NR33, and Ara13.</title>
        <authorList>
            <person name="Nakanishi M."/>
            <person name="Meirelles P."/>
            <person name="Suzuki R."/>
            <person name="Takatani N."/>
            <person name="Mino S."/>
            <person name="Suda W."/>
            <person name="Oshima K."/>
            <person name="Hattori M."/>
            <person name="Ohkuma M."/>
            <person name="Hosokawa M."/>
            <person name="Miyashita K."/>
            <person name="Thompson F.L."/>
            <person name="Niwa A."/>
            <person name="Sawabe T."/>
            <person name="Sawabe T."/>
        </authorList>
    </citation>
    <scope>NUCLEOTIDE SEQUENCE [LARGE SCALE GENOMIC DNA]</scope>
    <source>
        <strain evidence="3">JCM19314</strain>
    </source>
</reference>
<keyword evidence="1" id="KW-1133">Transmembrane helix</keyword>
<dbReference type="GO" id="GO:0016301">
    <property type="term" value="F:kinase activity"/>
    <property type="evidence" value="ECO:0007669"/>
    <property type="project" value="UniProtKB-KW"/>
</dbReference>
<dbReference type="Pfam" id="PF16872">
    <property type="entry name" value="putAbiC"/>
    <property type="match status" value="1"/>
</dbReference>
<evidence type="ECO:0000313" key="2">
    <source>
        <dbReference type="EMBL" id="GAL00781.1"/>
    </source>
</evidence>
<name>A0A090QCT1_NONUL</name>
<comment type="caution">
    <text evidence="2">The sequence shown here is derived from an EMBL/GenBank/DDBJ whole genome shotgun (WGS) entry which is preliminary data.</text>
</comment>
<protein>
    <submittedName>
        <fullName evidence="2">Signal transduction histidine kinase</fullName>
    </submittedName>
</protein>
<dbReference type="AlphaFoldDB" id="A0A090QCT1"/>
<proteinExistence type="predicted"/>
<evidence type="ECO:0000313" key="3">
    <source>
        <dbReference type="Proteomes" id="UP000029226"/>
    </source>
</evidence>
<feature type="transmembrane region" description="Helical" evidence="1">
    <location>
        <begin position="20"/>
        <end position="41"/>
    </location>
</feature>